<dbReference type="Proteomes" id="UP000503505">
    <property type="component" value="Chromosome"/>
</dbReference>
<evidence type="ECO:0000313" key="2">
    <source>
        <dbReference type="EMBL" id="QIC66423.1"/>
    </source>
</evidence>
<feature type="domain" description="N-acetyltransferase" evidence="1">
    <location>
        <begin position="7"/>
        <end position="143"/>
    </location>
</feature>
<protein>
    <submittedName>
        <fullName evidence="2">GNAT family N-acetyltransferase</fullName>
    </submittedName>
</protein>
<dbReference type="PANTHER" id="PTHR13355:SF11">
    <property type="entry name" value="GLUCOSAMINE 6-PHOSPHATE N-ACETYLTRANSFERASE"/>
    <property type="match status" value="1"/>
</dbReference>
<name>A0AAE6WSX7_9GAMM</name>
<dbReference type="EMBL" id="CP044463">
    <property type="protein sequence ID" value="QIC66423.1"/>
    <property type="molecule type" value="Genomic_DNA"/>
</dbReference>
<dbReference type="SUPFAM" id="SSF55729">
    <property type="entry name" value="Acyl-CoA N-acyltransferases (Nat)"/>
    <property type="match status" value="1"/>
</dbReference>
<evidence type="ECO:0000259" key="1">
    <source>
        <dbReference type="PROSITE" id="PS51186"/>
    </source>
</evidence>
<gene>
    <name evidence="2" type="ORF">FSC10_03185</name>
</gene>
<dbReference type="InterPro" id="IPR000182">
    <property type="entry name" value="GNAT_dom"/>
</dbReference>
<dbReference type="GO" id="GO:0004343">
    <property type="term" value="F:glucosamine 6-phosphate N-acetyltransferase activity"/>
    <property type="evidence" value="ECO:0007669"/>
    <property type="project" value="TreeGrafter"/>
</dbReference>
<dbReference type="Pfam" id="PF13673">
    <property type="entry name" value="Acetyltransf_10"/>
    <property type="match status" value="1"/>
</dbReference>
<dbReference type="InterPro" id="IPR039143">
    <property type="entry name" value="GNPNAT1-like"/>
</dbReference>
<accession>A0AAE6WSX7</accession>
<sequence>MLNHAELKIVAGTWTELAAEARLIREAVFIQEQHIAPEDEWDAEDKLCTHFVAYLHEQPVATARLLTSNSIGRVAVLKSARGFKIGQQLMQAVIDYACAEGRQFVKLSSQVHAIGFYQALGFQLQGDEYLDCGIPHIDMYLQL</sequence>
<dbReference type="InterPro" id="IPR016181">
    <property type="entry name" value="Acyl_CoA_acyltransferase"/>
</dbReference>
<dbReference type="RefSeq" id="WP_004814492.1">
    <property type="nucleotide sequence ID" value="NZ_CP044463.1"/>
</dbReference>
<dbReference type="AlphaFoldDB" id="A0AAE6WSX7"/>
<proteinExistence type="predicted"/>
<dbReference type="PANTHER" id="PTHR13355">
    <property type="entry name" value="GLUCOSAMINE 6-PHOSPHATE N-ACETYLTRANSFERASE"/>
    <property type="match status" value="1"/>
</dbReference>
<organism evidence="2 3">
    <name type="scientific">Acinetobacter schindleri</name>
    <dbReference type="NCBI Taxonomy" id="108981"/>
    <lineage>
        <taxon>Bacteria</taxon>
        <taxon>Pseudomonadati</taxon>
        <taxon>Pseudomonadota</taxon>
        <taxon>Gammaproteobacteria</taxon>
        <taxon>Moraxellales</taxon>
        <taxon>Moraxellaceae</taxon>
        <taxon>Acinetobacter</taxon>
    </lineage>
</organism>
<dbReference type="Gene3D" id="3.40.630.30">
    <property type="match status" value="1"/>
</dbReference>
<reference evidence="2 3" key="1">
    <citation type="submission" date="2019-09" db="EMBL/GenBank/DDBJ databases">
        <title>Non-baumannii Acinetobacter spp. carrying blaNDM-1 isolated in China.</title>
        <authorList>
            <person name="Cui C."/>
            <person name="Chen C."/>
            <person name="Sun J."/>
            <person name="Liu Y."/>
        </authorList>
    </citation>
    <scope>NUCLEOTIDE SEQUENCE [LARGE SCALE GENOMIC DNA]</scope>
    <source>
        <strain evidence="2 3">HZE23-1</strain>
    </source>
</reference>
<dbReference type="CDD" id="cd04301">
    <property type="entry name" value="NAT_SF"/>
    <property type="match status" value="1"/>
</dbReference>
<dbReference type="PROSITE" id="PS51186">
    <property type="entry name" value="GNAT"/>
    <property type="match status" value="1"/>
</dbReference>
<evidence type="ECO:0000313" key="3">
    <source>
        <dbReference type="Proteomes" id="UP000503505"/>
    </source>
</evidence>